<evidence type="ECO:0000313" key="2">
    <source>
        <dbReference type="Proteomes" id="UP001589610"/>
    </source>
</evidence>
<keyword evidence="2" id="KW-1185">Reference proteome</keyword>
<protein>
    <recommendedName>
        <fullName evidence="3">DUF1963 domain-containing protein</fullName>
    </recommendedName>
</protein>
<evidence type="ECO:0008006" key="3">
    <source>
        <dbReference type="Google" id="ProtNLM"/>
    </source>
</evidence>
<dbReference type="RefSeq" id="WP_344745343.1">
    <property type="nucleotide sequence ID" value="NZ_BAAAWW010000064.1"/>
</dbReference>
<dbReference type="EMBL" id="JBHMBS010000004">
    <property type="protein sequence ID" value="MFB9675922.1"/>
    <property type="molecule type" value="Genomic_DNA"/>
</dbReference>
<gene>
    <name evidence="1" type="ORF">ACFFRH_10520</name>
</gene>
<comment type="caution">
    <text evidence="1">The sequence shown here is derived from an EMBL/GenBank/DDBJ whole genome shotgun (WGS) entry which is preliminary data.</text>
</comment>
<name>A0ABV5TA08_9ACTN</name>
<reference evidence="1 2" key="1">
    <citation type="submission" date="2024-09" db="EMBL/GenBank/DDBJ databases">
        <authorList>
            <person name="Sun Q."/>
            <person name="Mori K."/>
        </authorList>
    </citation>
    <scope>NUCLEOTIDE SEQUENCE [LARGE SCALE GENOMIC DNA]</scope>
    <source>
        <strain evidence="1 2">JCM 3028</strain>
    </source>
</reference>
<organism evidence="1 2">
    <name type="scientific">Streptosporangium vulgare</name>
    <dbReference type="NCBI Taxonomy" id="46190"/>
    <lineage>
        <taxon>Bacteria</taxon>
        <taxon>Bacillati</taxon>
        <taxon>Actinomycetota</taxon>
        <taxon>Actinomycetes</taxon>
        <taxon>Streptosporangiales</taxon>
        <taxon>Streptosporangiaceae</taxon>
        <taxon>Streptosporangium</taxon>
    </lineage>
</organism>
<proteinExistence type="predicted"/>
<sequence>MIEDLVRRIEAGEDDLIDQVADIAAADPGRVAPYLLRLLDADARWRAEVLYRGGDEEFQQELIRRIDSGETDFPARLVFLLTQMRGPVVTAAFIRWRDSPPPGIDPYERGVDALARDGGWELEEHGVRELCGSSAFQLVPEPGATPAVETCPWCGSSLWAALDVDTADAAVEQALTHTGWKGRLRISVCHLCTCYDTIYVTVTSDGGSAWSPHTVRPSYLQVGQPEPPPENRMVLGARRATDAMAGAWDSGGSTLGGRGDWIQDPTYPTCPGCRRAMDYVGLVNGADLWDGEGAYYLYVHAPCGLAAVHYQQS</sequence>
<dbReference type="Proteomes" id="UP001589610">
    <property type="component" value="Unassembled WGS sequence"/>
</dbReference>
<accession>A0ABV5TA08</accession>
<evidence type="ECO:0000313" key="1">
    <source>
        <dbReference type="EMBL" id="MFB9675922.1"/>
    </source>
</evidence>